<sequence>MPFLSAGPSKLFPAKSR</sequence>
<protein>
    <submittedName>
        <fullName evidence="1">Uncharacterized protein</fullName>
    </submittedName>
</protein>
<dbReference type="EMBL" id="GGEC01058692">
    <property type="protein sequence ID" value="MBX39176.1"/>
    <property type="molecule type" value="Transcribed_RNA"/>
</dbReference>
<evidence type="ECO:0000313" key="1">
    <source>
        <dbReference type="EMBL" id="MBX39176.1"/>
    </source>
</evidence>
<reference evidence="1" key="1">
    <citation type="submission" date="2018-02" db="EMBL/GenBank/DDBJ databases">
        <title>Rhizophora mucronata_Transcriptome.</title>
        <authorList>
            <person name="Meera S.P."/>
            <person name="Sreeshan A."/>
            <person name="Augustine A."/>
        </authorList>
    </citation>
    <scope>NUCLEOTIDE SEQUENCE</scope>
    <source>
        <tissue evidence="1">Leaf</tissue>
    </source>
</reference>
<organism evidence="1">
    <name type="scientific">Rhizophora mucronata</name>
    <name type="common">Asiatic mangrove</name>
    <dbReference type="NCBI Taxonomy" id="61149"/>
    <lineage>
        <taxon>Eukaryota</taxon>
        <taxon>Viridiplantae</taxon>
        <taxon>Streptophyta</taxon>
        <taxon>Embryophyta</taxon>
        <taxon>Tracheophyta</taxon>
        <taxon>Spermatophyta</taxon>
        <taxon>Magnoliopsida</taxon>
        <taxon>eudicotyledons</taxon>
        <taxon>Gunneridae</taxon>
        <taxon>Pentapetalae</taxon>
        <taxon>rosids</taxon>
        <taxon>fabids</taxon>
        <taxon>Malpighiales</taxon>
        <taxon>Rhizophoraceae</taxon>
        <taxon>Rhizophora</taxon>
    </lineage>
</organism>
<name>A0A2P2N9R2_RHIMU</name>
<dbReference type="AlphaFoldDB" id="A0A2P2N9R2"/>
<proteinExistence type="predicted"/>
<accession>A0A2P2N9R2</accession>